<sequence length="95" mass="11503">MKKMSDDEFEKQIHHMREIYVENHDKSDLRPSFDVKSSFFDRFRSLESQKAKLRRQLSELEIKRCRATLDKKSDQKLDQKLALKKALYKKLLDDK</sequence>
<dbReference type="HOGENOM" id="CLU_2369315_0_0_9"/>
<reference evidence="2" key="1">
    <citation type="submission" date="2015-01" db="EMBL/GenBank/DDBJ databases">
        <authorList>
            <person name="Andreevskaya M."/>
        </authorList>
    </citation>
    <scope>NUCLEOTIDE SEQUENCE [LARGE SCALE GENOMIC DNA]</scope>
    <source>
        <strain evidence="2">MKFS47</strain>
    </source>
</reference>
<evidence type="ECO:0000313" key="1">
    <source>
        <dbReference type="EMBL" id="CEN29324.1"/>
    </source>
</evidence>
<accession>A0A0D6DZB8</accession>
<organism evidence="1 2">
    <name type="scientific">Pseudolactococcus piscium MKFS47</name>
    <dbReference type="NCBI Taxonomy" id="297352"/>
    <lineage>
        <taxon>Bacteria</taxon>
        <taxon>Bacillati</taxon>
        <taxon>Bacillota</taxon>
        <taxon>Bacilli</taxon>
        <taxon>Lactobacillales</taxon>
        <taxon>Streptococcaceae</taxon>
        <taxon>Pseudolactococcus</taxon>
    </lineage>
</organism>
<dbReference type="EMBL" id="LN774769">
    <property type="protein sequence ID" value="CEN29324.1"/>
    <property type="molecule type" value="Genomic_DNA"/>
</dbReference>
<protein>
    <submittedName>
        <fullName evidence="1">Uncharacterized protein</fullName>
    </submittedName>
</protein>
<evidence type="ECO:0000313" key="2">
    <source>
        <dbReference type="Proteomes" id="UP000033166"/>
    </source>
</evidence>
<dbReference type="GeneID" id="71635162"/>
<dbReference type="RefSeq" id="WP_047916311.1">
    <property type="nucleotide sequence ID" value="NZ_LN774769.1"/>
</dbReference>
<dbReference type="KEGG" id="lpk:LACPI_2124"/>
<dbReference type="STRING" id="1364.LP2241_50495"/>
<proteinExistence type="predicted"/>
<dbReference type="Proteomes" id="UP000033166">
    <property type="component" value="Chromosome I"/>
</dbReference>
<gene>
    <name evidence="1" type="ORF">LACPI_2124</name>
</gene>
<name>A0A0D6DZB8_9LACT</name>
<dbReference type="AlphaFoldDB" id="A0A0D6DZB8"/>